<dbReference type="InterPro" id="IPR029063">
    <property type="entry name" value="SAM-dependent_MTases_sf"/>
</dbReference>
<dbReference type="EMBL" id="AZBU02000004">
    <property type="protein sequence ID" value="TKR82125.1"/>
    <property type="molecule type" value="Genomic_DNA"/>
</dbReference>
<protein>
    <recommendedName>
        <fullName evidence="4">PABS domain-containing protein</fullName>
    </recommendedName>
</protein>
<comment type="caution">
    <text evidence="2">The sequence shown here is derived from an EMBL/GenBank/DDBJ whole genome shotgun (WGS) entry which is preliminary data.</text>
</comment>
<proteinExistence type="predicted"/>
<dbReference type="SUPFAM" id="SSF53335">
    <property type="entry name" value="S-adenosyl-L-methionine-dependent methyltransferases"/>
    <property type="match status" value="1"/>
</dbReference>
<keyword evidence="3" id="KW-1185">Reference proteome</keyword>
<dbReference type="AlphaFoldDB" id="A0A4V6A383"/>
<reference evidence="2 3" key="1">
    <citation type="journal article" date="2015" name="Genome Biol.">
        <title>Comparative genomics of Steinernema reveals deeply conserved gene regulatory networks.</title>
        <authorList>
            <person name="Dillman A.R."/>
            <person name="Macchietto M."/>
            <person name="Porter C.F."/>
            <person name="Rogers A."/>
            <person name="Williams B."/>
            <person name="Antoshechkin I."/>
            <person name="Lee M.M."/>
            <person name="Goodwin Z."/>
            <person name="Lu X."/>
            <person name="Lewis E.E."/>
            <person name="Goodrich-Blair H."/>
            <person name="Stock S.P."/>
            <person name="Adams B.J."/>
            <person name="Sternberg P.W."/>
            <person name="Mortazavi A."/>
        </authorList>
    </citation>
    <scope>NUCLEOTIDE SEQUENCE [LARGE SCALE GENOMIC DNA]</scope>
    <source>
        <strain evidence="2 3">ALL</strain>
    </source>
</reference>
<organism evidence="2 3">
    <name type="scientific">Steinernema carpocapsae</name>
    <name type="common">Entomopathogenic nematode</name>
    <dbReference type="NCBI Taxonomy" id="34508"/>
    <lineage>
        <taxon>Eukaryota</taxon>
        <taxon>Metazoa</taxon>
        <taxon>Ecdysozoa</taxon>
        <taxon>Nematoda</taxon>
        <taxon>Chromadorea</taxon>
        <taxon>Rhabditida</taxon>
        <taxon>Tylenchina</taxon>
        <taxon>Panagrolaimomorpha</taxon>
        <taxon>Strongyloidoidea</taxon>
        <taxon>Steinernematidae</taxon>
        <taxon>Steinernema</taxon>
    </lineage>
</organism>
<sequence>MKIVAVRYRNVFLFSAVVFLLFLAYEFLIAGAEEPLELVQGVKDLGTFCSKVAEDCYFVKQEVKRDKSVLRYIESEKYSRDGMFKMTIVPLEVESNKVVINRKSLSSQYISVMATFPYAIGALRFDAPGQKVLSIGLGGGSLDMFLRITRPELDITVVELDPTILEMATRWFGVVEDEKRRTIVADGNDFLEKAALKGDTFDVIALDACNSGASTGVPRLHSTPRKRWRTRRKR</sequence>
<feature type="compositionally biased region" description="Basic residues" evidence="1">
    <location>
        <begin position="222"/>
        <end position="234"/>
    </location>
</feature>
<dbReference type="OrthoDB" id="2016285at2759"/>
<name>A0A4V6A383_STECR</name>
<evidence type="ECO:0000313" key="2">
    <source>
        <dbReference type="EMBL" id="TKR82125.1"/>
    </source>
</evidence>
<accession>A0A4V6A383</accession>
<dbReference type="Gene3D" id="3.40.50.150">
    <property type="entry name" value="Vaccinia Virus protein VP39"/>
    <property type="match status" value="1"/>
</dbReference>
<feature type="region of interest" description="Disordered" evidence="1">
    <location>
        <begin position="215"/>
        <end position="234"/>
    </location>
</feature>
<evidence type="ECO:0000313" key="3">
    <source>
        <dbReference type="Proteomes" id="UP000298663"/>
    </source>
</evidence>
<evidence type="ECO:0000256" key="1">
    <source>
        <dbReference type="SAM" id="MobiDB-lite"/>
    </source>
</evidence>
<gene>
    <name evidence="2" type="ORF">L596_015898</name>
</gene>
<reference evidence="2 3" key="2">
    <citation type="journal article" date="2019" name="G3 (Bethesda)">
        <title>Hybrid Assembly of the Genome of the Entomopathogenic Nematode Steinernema carpocapsae Identifies the X-Chromosome.</title>
        <authorList>
            <person name="Serra L."/>
            <person name="Macchietto M."/>
            <person name="Macias-Munoz A."/>
            <person name="McGill C.J."/>
            <person name="Rodriguez I.M."/>
            <person name="Rodriguez B."/>
            <person name="Murad R."/>
            <person name="Mortazavi A."/>
        </authorList>
    </citation>
    <scope>NUCLEOTIDE SEQUENCE [LARGE SCALE GENOMIC DNA]</scope>
    <source>
        <strain evidence="2 3">ALL</strain>
    </source>
</reference>
<evidence type="ECO:0008006" key="4">
    <source>
        <dbReference type="Google" id="ProtNLM"/>
    </source>
</evidence>
<dbReference type="Proteomes" id="UP000298663">
    <property type="component" value="Unassembled WGS sequence"/>
</dbReference>